<protein>
    <submittedName>
        <fullName evidence="2">EpsG family protein</fullName>
    </submittedName>
</protein>
<feature type="transmembrane region" description="Helical" evidence="1">
    <location>
        <begin position="85"/>
        <end position="103"/>
    </location>
</feature>
<dbReference type="InterPro" id="IPR049458">
    <property type="entry name" value="EpsG-like"/>
</dbReference>
<evidence type="ECO:0000256" key="1">
    <source>
        <dbReference type="SAM" id="Phobius"/>
    </source>
</evidence>
<gene>
    <name evidence="2" type="ORF">ENO59_05360</name>
</gene>
<proteinExistence type="predicted"/>
<keyword evidence="1" id="KW-1133">Transmembrane helix</keyword>
<sequence>MIYLVGWLLVYYYFALSFFTRNYSRLLAISVVGILGLIAIFRGAVGTDTAVYERLASQAHVWQGLEPGFWLLTYLFSLIFDDPVIIVRLFSLLFTLILVWYLNRSDNEELFLLMAFVVPLFFYNFSMNVIRVGLALALLLMAFQEERRGKYKKAILIAFSTVFFHYSMLFALFYLWLTHESINFSFSKFRNFLILFLAVLTLIAFILINESYFLFKLSHYVVREAPSLFSGLSRLALGFVLLSSLFFTKIDKNYKYRIVGFSVFFMIVFFSLGIYVTPRLLDLVNFLIPIAIFRAYYRIQEPVETPVKMGLFMAGLAGAAGMYRYMLYESFWTPSPFLPYHTFFEH</sequence>
<dbReference type="AlphaFoldDB" id="A0A7V2B0B2"/>
<feature type="transmembrane region" description="Helical" evidence="1">
    <location>
        <begin position="110"/>
        <end position="143"/>
    </location>
</feature>
<dbReference type="EMBL" id="DSGB01000004">
    <property type="protein sequence ID" value="HER95929.1"/>
    <property type="molecule type" value="Genomic_DNA"/>
</dbReference>
<comment type="caution">
    <text evidence="2">The sequence shown here is derived from an EMBL/GenBank/DDBJ whole genome shotgun (WGS) entry which is preliminary data.</text>
</comment>
<evidence type="ECO:0000313" key="2">
    <source>
        <dbReference type="EMBL" id="HER95929.1"/>
    </source>
</evidence>
<feature type="transmembrane region" description="Helical" evidence="1">
    <location>
        <begin position="254"/>
        <end position="274"/>
    </location>
</feature>
<feature type="transmembrane region" description="Helical" evidence="1">
    <location>
        <begin position="26"/>
        <end position="45"/>
    </location>
</feature>
<dbReference type="Pfam" id="PF14897">
    <property type="entry name" value="EpsG"/>
    <property type="match status" value="1"/>
</dbReference>
<feature type="transmembrane region" description="Helical" evidence="1">
    <location>
        <begin position="280"/>
        <end position="297"/>
    </location>
</feature>
<name>A0A7V2B0B2_RHOMR</name>
<feature type="transmembrane region" description="Helical" evidence="1">
    <location>
        <begin position="228"/>
        <end position="247"/>
    </location>
</feature>
<reference evidence="2" key="1">
    <citation type="journal article" date="2020" name="mSystems">
        <title>Genome- and Community-Level Interaction Insights into Carbon Utilization and Element Cycling Functions of Hydrothermarchaeota in Hydrothermal Sediment.</title>
        <authorList>
            <person name="Zhou Z."/>
            <person name="Liu Y."/>
            <person name="Xu W."/>
            <person name="Pan J."/>
            <person name="Luo Z.H."/>
            <person name="Li M."/>
        </authorList>
    </citation>
    <scope>NUCLEOTIDE SEQUENCE [LARGE SCALE GENOMIC DNA]</scope>
    <source>
        <strain evidence="2">SpSt-143</strain>
    </source>
</reference>
<keyword evidence="1" id="KW-0472">Membrane</keyword>
<feature type="transmembrane region" description="Helical" evidence="1">
    <location>
        <begin position="155"/>
        <end position="177"/>
    </location>
</feature>
<organism evidence="2">
    <name type="scientific">Rhodothermus marinus</name>
    <name type="common">Rhodothermus obamensis</name>
    <dbReference type="NCBI Taxonomy" id="29549"/>
    <lineage>
        <taxon>Bacteria</taxon>
        <taxon>Pseudomonadati</taxon>
        <taxon>Rhodothermota</taxon>
        <taxon>Rhodothermia</taxon>
        <taxon>Rhodothermales</taxon>
        <taxon>Rhodothermaceae</taxon>
        <taxon>Rhodothermus</taxon>
    </lineage>
</organism>
<feature type="transmembrane region" description="Helical" evidence="1">
    <location>
        <begin position="309"/>
        <end position="328"/>
    </location>
</feature>
<keyword evidence="1" id="KW-0812">Transmembrane</keyword>
<feature type="transmembrane region" description="Helical" evidence="1">
    <location>
        <begin position="189"/>
        <end position="208"/>
    </location>
</feature>
<accession>A0A7V2B0B2</accession>